<evidence type="ECO:0000313" key="3">
    <source>
        <dbReference type="Proteomes" id="UP001362999"/>
    </source>
</evidence>
<evidence type="ECO:0000256" key="1">
    <source>
        <dbReference type="SAM" id="MobiDB-lite"/>
    </source>
</evidence>
<accession>A0AAW0A571</accession>
<gene>
    <name evidence="2" type="ORF">R3P38DRAFT_3055623</name>
</gene>
<feature type="compositionally biased region" description="Low complexity" evidence="1">
    <location>
        <begin position="111"/>
        <end position="125"/>
    </location>
</feature>
<dbReference type="EMBL" id="JAWWNJ010000087">
    <property type="protein sequence ID" value="KAK7000710.1"/>
    <property type="molecule type" value="Genomic_DNA"/>
</dbReference>
<comment type="caution">
    <text evidence="2">The sequence shown here is derived from an EMBL/GenBank/DDBJ whole genome shotgun (WGS) entry which is preliminary data.</text>
</comment>
<feature type="compositionally biased region" description="Polar residues" evidence="1">
    <location>
        <begin position="95"/>
        <end position="107"/>
    </location>
</feature>
<keyword evidence="3" id="KW-1185">Reference proteome</keyword>
<protein>
    <submittedName>
        <fullName evidence="2">Uncharacterized protein</fullName>
    </submittedName>
</protein>
<evidence type="ECO:0000313" key="2">
    <source>
        <dbReference type="EMBL" id="KAK7000710.1"/>
    </source>
</evidence>
<dbReference type="AlphaFoldDB" id="A0AAW0A571"/>
<proteinExistence type="predicted"/>
<name>A0AAW0A571_9AGAR</name>
<feature type="region of interest" description="Disordered" evidence="1">
    <location>
        <begin position="95"/>
        <end position="159"/>
    </location>
</feature>
<organism evidence="2 3">
    <name type="scientific">Favolaschia claudopus</name>
    <dbReference type="NCBI Taxonomy" id="2862362"/>
    <lineage>
        <taxon>Eukaryota</taxon>
        <taxon>Fungi</taxon>
        <taxon>Dikarya</taxon>
        <taxon>Basidiomycota</taxon>
        <taxon>Agaricomycotina</taxon>
        <taxon>Agaricomycetes</taxon>
        <taxon>Agaricomycetidae</taxon>
        <taxon>Agaricales</taxon>
        <taxon>Marasmiineae</taxon>
        <taxon>Mycenaceae</taxon>
        <taxon>Favolaschia</taxon>
    </lineage>
</organism>
<reference evidence="2 3" key="1">
    <citation type="journal article" date="2024" name="J Genomics">
        <title>Draft genome sequencing and assembly of Favolaschia claudopus CIRM-BRFM 2984 isolated from oak limbs.</title>
        <authorList>
            <person name="Navarro D."/>
            <person name="Drula E."/>
            <person name="Chaduli D."/>
            <person name="Cazenave R."/>
            <person name="Ahrendt S."/>
            <person name="Wang J."/>
            <person name="Lipzen A."/>
            <person name="Daum C."/>
            <person name="Barry K."/>
            <person name="Grigoriev I.V."/>
            <person name="Favel A."/>
            <person name="Rosso M.N."/>
            <person name="Martin F."/>
        </authorList>
    </citation>
    <scope>NUCLEOTIDE SEQUENCE [LARGE SCALE GENOMIC DNA]</scope>
    <source>
        <strain evidence="2 3">CIRM-BRFM 2984</strain>
    </source>
</reference>
<dbReference type="Proteomes" id="UP001362999">
    <property type="component" value="Unassembled WGS sequence"/>
</dbReference>
<feature type="compositionally biased region" description="Polar residues" evidence="1">
    <location>
        <begin position="136"/>
        <end position="147"/>
    </location>
</feature>
<sequence>MSISPYEESIQEIYLRALLERNPYPFIDFIFAQLKRKPLFDLWKMNEAVFQAIIDCSMEDHSRDGIKGMDPELVGSCGRYCQNYFPQLGLCTNPVNSDQPDQSTPAPQTHKATTSSGSKQKSSKAVALPKQPAGQGESSGSKQNSSKAVALPKQPSGQGEHGYVDCVIAGLRRLREARFMIIELKYISPHQLVRIGYPLDSHTEYNDAVRTQGFRYLSLLAMEKTQSRSIGKLKKTEYCYYDSDKKQLVRSTIGQAAKGSKTRGITRTDGRITVSKCTEAEPADELIGYILLGIGRSIIPIEVESQVQNTSYTYRGTPGWMESYEQRSLNYKHSYSKE</sequence>